<comment type="pathway">
    <text evidence="2 14">Protein modification; protein glycosylation.</text>
</comment>
<dbReference type="EMBL" id="PUHQ01000125">
    <property type="protein sequence ID" value="KAG0655270.1"/>
    <property type="molecule type" value="Genomic_DNA"/>
</dbReference>
<dbReference type="PANTHER" id="PTHR12646">
    <property type="entry name" value="NOT56 - RELATED"/>
    <property type="match status" value="1"/>
</dbReference>
<evidence type="ECO:0000256" key="15">
    <source>
        <dbReference type="SAM" id="MobiDB-lite"/>
    </source>
</evidence>
<comment type="catalytic activity">
    <reaction evidence="12 14">
        <text>an alpha-D-Man-(1-&gt;2)-alpha-D-Man-(1-&gt;2)-alpha-D-Man-(1-&gt;3)-[alpha-D-Man-(1-&gt;6)]-beta-D-Man-(1-&gt;4)-beta-D-GlcNAc-(1-&gt;4)-alpha-D-GlcNAc-diphospho-di-trans,poly-cis-dolichol + a di-trans,poly-cis-dolichyl beta-D-mannosyl phosphate = an alpha-D-Man-(1-&gt;2)-alpha-D-Man-(1-&gt;2)-alpha-D-Man-(1-&gt;3)-[alpha-D-Man-(1-&gt;3)-alpha-D-Man-(1-&gt;6)]-beta-D-Man-(1-&gt;4)-beta-D-GlcNAc-(1-&gt;4)-alpha-D-GlcNAc-diphospho-di-trans,poly-cis-dolichol + a di-trans,poly-cis-dolichyl phosphate + H(+)</text>
        <dbReference type="Rhea" id="RHEA:29527"/>
        <dbReference type="Rhea" id="RHEA-COMP:19498"/>
        <dbReference type="Rhea" id="RHEA-COMP:19501"/>
        <dbReference type="Rhea" id="RHEA-COMP:19516"/>
        <dbReference type="Rhea" id="RHEA-COMP:19517"/>
        <dbReference type="ChEBI" id="CHEBI:15378"/>
        <dbReference type="ChEBI" id="CHEBI:57683"/>
        <dbReference type="ChEBI" id="CHEBI:58211"/>
        <dbReference type="ChEBI" id="CHEBI:132515"/>
        <dbReference type="ChEBI" id="CHEBI:132516"/>
        <dbReference type="EC" id="2.4.1.258"/>
    </reaction>
    <physiologicalReaction direction="left-to-right" evidence="12 14">
        <dbReference type="Rhea" id="RHEA:29528"/>
    </physiologicalReaction>
</comment>
<feature type="transmembrane region" description="Helical" evidence="14">
    <location>
        <begin position="421"/>
        <end position="439"/>
    </location>
</feature>
<feature type="transmembrane region" description="Helical" evidence="14">
    <location>
        <begin position="158"/>
        <end position="176"/>
    </location>
</feature>
<dbReference type="Pfam" id="PF05208">
    <property type="entry name" value="ALG3"/>
    <property type="match status" value="1"/>
</dbReference>
<accession>A0A9P6VTG5</accession>
<name>A0A9P6VTG5_RHOMI</name>
<evidence type="ECO:0000256" key="2">
    <source>
        <dbReference type="ARBA" id="ARBA00004922"/>
    </source>
</evidence>
<keyword evidence="8 14" id="KW-0256">Endoplasmic reticulum</keyword>
<comment type="subcellular location">
    <subcellularLocation>
        <location evidence="1 14">Endoplasmic reticulum membrane</location>
        <topology evidence="1 14">Multi-pass membrane protein</topology>
    </subcellularLocation>
</comment>
<feature type="transmembrane region" description="Helical" evidence="14">
    <location>
        <begin position="395"/>
        <end position="415"/>
    </location>
</feature>
<evidence type="ECO:0000313" key="16">
    <source>
        <dbReference type="EMBL" id="KAG0655270.1"/>
    </source>
</evidence>
<keyword evidence="6 14" id="KW-0808">Transferase</keyword>
<organism evidence="16 17">
    <name type="scientific">Rhodotorula mucilaginosa</name>
    <name type="common">Yeast</name>
    <name type="synonym">Rhodotorula rubra</name>
    <dbReference type="NCBI Taxonomy" id="5537"/>
    <lineage>
        <taxon>Eukaryota</taxon>
        <taxon>Fungi</taxon>
        <taxon>Dikarya</taxon>
        <taxon>Basidiomycota</taxon>
        <taxon>Pucciniomycotina</taxon>
        <taxon>Microbotryomycetes</taxon>
        <taxon>Sporidiobolales</taxon>
        <taxon>Sporidiobolaceae</taxon>
        <taxon>Rhodotorula</taxon>
    </lineage>
</organism>
<evidence type="ECO:0000256" key="8">
    <source>
        <dbReference type="ARBA" id="ARBA00022824"/>
    </source>
</evidence>
<evidence type="ECO:0000256" key="3">
    <source>
        <dbReference type="ARBA" id="ARBA00011964"/>
    </source>
</evidence>
<keyword evidence="17" id="KW-1185">Reference proteome</keyword>
<reference evidence="16 17" key="1">
    <citation type="submission" date="2020-11" db="EMBL/GenBank/DDBJ databases">
        <title>Kefir isolates.</title>
        <authorList>
            <person name="Marcisauskas S."/>
            <person name="Kim Y."/>
            <person name="Blasche S."/>
        </authorList>
    </citation>
    <scope>NUCLEOTIDE SEQUENCE [LARGE SCALE GENOMIC DNA]</scope>
    <source>
        <strain evidence="16 17">KR</strain>
    </source>
</reference>
<keyword evidence="5 14" id="KW-0328">Glycosyltransferase</keyword>
<evidence type="ECO:0000256" key="5">
    <source>
        <dbReference type="ARBA" id="ARBA00022676"/>
    </source>
</evidence>
<comment type="function">
    <text evidence="11 14">Dol-P-Man:Man(5)GlcNAc(2)-PP-Dol alpha-1,3-mannosyltransferase that operates in the biosynthetic pathway of dolichol-linked oligosaccharides, the glycan precursors employed in protein asparagine (N)-glycosylation. The assembly of dolichol-linked oligosaccharides begins on the cytosolic side of the endoplasmic reticulum membrane and finishes in its lumen. The sequential addition of sugars to dolichol pyrophosphate produces dolichol-linked oligosaccharides containing fourteen sugars, including two GlcNAcs, nine mannoses and three glucoses. Once assembled, the oligosaccharide is transferred from the lipid to nascent proteins by oligosaccharyltransferases. In the lumen of the endoplasmic reticulum, adds the first dolichyl beta-D-mannosyl phosphate derived mannose in an alpha-1,3 linkage to Man(5)GlcNAc(2)-PP-dolichol to produce Man(6)GlcNAc(2)-PP-dolichol.</text>
</comment>
<evidence type="ECO:0000256" key="9">
    <source>
        <dbReference type="ARBA" id="ARBA00022989"/>
    </source>
</evidence>
<evidence type="ECO:0000256" key="7">
    <source>
        <dbReference type="ARBA" id="ARBA00022692"/>
    </source>
</evidence>
<evidence type="ECO:0000256" key="10">
    <source>
        <dbReference type="ARBA" id="ARBA00023136"/>
    </source>
</evidence>
<feature type="transmembrane region" description="Helical" evidence="14">
    <location>
        <begin position="242"/>
        <end position="267"/>
    </location>
</feature>
<evidence type="ECO:0000256" key="6">
    <source>
        <dbReference type="ARBA" id="ARBA00022679"/>
    </source>
</evidence>
<evidence type="ECO:0000313" key="17">
    <source>
        <dbReference type="Proteomes" id="UP000777482"/>
    </source>
</evidence>
<keyword evidence="10 14" id="KW-0472">Membrane</keyword>
<dbReference type="EC" id="2.4.1.258" evidence="3 14"/>
<sequence>MFAVPPPSSSSLAASPRRRPRPAAASSSSPNTITELDNEDAPVPVRSSDKKRQSLLEYLASNPTALLTDHERCFDLVATAVLLAETLLSAAIVRYVPYTEIDFSTYLQQAQAFMDGERDYALLRGESGPANYPALHIYLYSALSWLTDRGKHLERAQWAFAGIYLATMAVVLFGIYRRNKKIPPWVLPLLCISKRLHSIYMLRMFNDCVVMLLVYCALALYMVPASTTLEGERAKRQVERRWLFGTVLLSCALSIKMSTLLFLPALFYLTFVHFSPLAFAQHLVVLLSTPVLLSYPFLHTSSNRLAYLSQAFDFGRVFEWEFTVNWRWVGQEAFEDPNWGRRLMVVHQVGLLIWGLKWAEEDGDRAGARMVVNPLRPTESSSGYASEPGARSNRCIGALSPLVLISLVEYGFSVWPSTVNSSLGLVLSLMIILFGVYYGSSGETLPEREDEVVVPAEWDRVDTPALRKTQ</sequence>
<dbReference type="PANTHER" id="PTHR12646:SF0">
    <property type="entry name" value="DOL-P-MAN:MAN(5)GLCNAC(2)-PP-DOL ALPHA-1,3-MANNOSYLTRANSFERASE"/>
    <property type="match status" value="1"/>
</dbReference>
<feature type="region of interest" description="Disordered" evidence="15">
    <location>
        <begin position="1"/>
        <end position="48"/>
    </location>
</feature>
<evidence type="ECO:0000256" key="1">
    <source>
        <dbReference type="ARBA" id="ARBA00004477"/>
    </source>
</evidence>
<feature type="transmembrane region" description="Helical" evidence="14">
    <location>
        <begin position="279"/>
        <end position="298"/>
    </location>
</feature>
<dbReference type="GO" id="GO:0005789">
    <property type="term" value="C:endoplasmic reticulum membrane"/>
    <property type="evidence" value="ECO:0007669"/>
    <property type="project" value="UniProtKB-SubCell"/>
</dbReference>
<comment type="caution">
    <text evidence="16">The sequence shown here is derived from an EMBL/GenBank/DDBJ whole genome shotgun (WGS) entry which is preliminary data.</text>
</comment>
<protein>
    <recommendedName>
        <fullName evidence="4 14">Dol-P-Man:Man(5)GlcNAc(2)-PP-Dol alpha-1,3-mannosyltransferase</fullName>
        <ecNumber evidence="3 14">2.4.1.258</ecNumber>
    </recommendedName>
    <alternativeName>
        <fullName evidence="14">Dol-P-Man-dependent alpha(1-3)-mannosyltransferase</fullName>
    </alternativeName>
</protein>
<evidence type="ECO:0000256" key="13">
    <source>
        <dbReference type="ARBA" id="ARBA00093457"/>
    </source>
</evidence>
<dbReference type="InterPro" id="IPR007873">
    <property type="entry name" value="Glycosyltransferase_ALG3"/>
</dbReference>
<evidence type="ECO:0000256" key="4">
    <source>
        <dbReference type="ARBA" id="ARBA00015561"/>
    </source>
</evidence>
<dbReference type="OrthoDB" id="20028at2759"/>
<dbReference type="GO" id="GO:0052925">
    <property type="term" value="F:dol-P-Man:Man(5)GlcNAc(2)-PP-Dol alpha-1,3-mannosyltransferase activity"/>
    <property type="evidence" value="ECO:0007669"/>
    <property type="project" value="UniProtKB-EC"/>
</dbReference>
<keyword evidence="7 14" id="KW-0812">Transmembrane</keyword>
<dbReference type="AlphaFoldDB" id="A0A9P6VTG5"/>
<dbReference type="Proteomes" id="UP000777482">
    <property type="component" value="Unassembled WGS sequence"/>
</dbReference>
<comment type="similarity">
    <text evidence="13">Belongs to the glycosyltransferase ALG3 family.</text>
</comment>
<evidence type="ECO:0000256" key="11">
    <source>
        <dbReference type="ARBA" id="ARBA00044743"/>
    </source>
</evidence>
<proteinExistence type="inferred from homology"/>
<keyword evidence="9 14" id="KW-1133">Transmembrane helix</keyword>
<evidence type="ECO:0000256" key="12">
    <source>
        <dbReference type="ARBA" id="ARBA00049506"/>
    </source>
</evidence>
<gene>
    <name evidence="16" type="primary">ALG3</name>
    <name evidence="16" type="ORF">C6P46_001084</name>
</gene>
<evidence type="ECO:0000256" key="14">
    <source>
        <dbReference type="RuleBase" id="RU364047"/>
    </source>
</evidence>
<feature type="transmembrane region" description="Helical" evidence="14">
    <location>
        <begin position="196"/>
        <end position="221"/>
    </location>
</feature>